<gene>
    <name evidence="6" type="primary">atsA_27</name>
    <name evidence="6" type="ORF">FF011L_31570</name>
</gene>
<keyword evidence="7" id="KW-1185">Reference proteome</keyword>
<organism evidence="6 7">
    <name type="scientific">Roseimaritima multifibrata</name>
    <dbReference type="NCBI Taxonomy" id="1930274"/>
    <lineage>
        <taxon>Bacteria</taxon>
        <taxon>Pseudomonadati</taxon>
        <taxon>Planctomycetota</taxon>
        <taxon>Planctomycetia</taxon>
        <taxon>Pirellulales</taxon>
        <taxon>Pirellulaceae</taxon>
        <taxon>Roseimaritima</taxon>
    </lineage>
</organism>
<dbReference type="InterPro" id="IPR024607">
    <property type="entry name" value="Sulfatase_CS"/>
</dbReference>
<dbReference type="OrthoDB" id="9783154at2"/>
<dbReference type="EMBL" id="CP036262">
    <property type="protein sequence ID" value="QDS94378.1"/>
    <property type="molecule type" value="Genomic_DNA"/>
</dbReference>
<keyword evidence="2" id="KW-0479">Metal-binding</keyword>
<dbReference type="InterPro" id="IPR000917">
    <property type="entry name" value="Sulfatase_N"/>
</dbReference>
<reference evidence="6 7" key="1">
    <citation type="submission" date="2019-02" db="EMBL/GenBank/DDBJ databases">
        <title>Deep-cultivation of Planctomycetes and their phenomic and genomic characterization uncovers novel biology.</title>
        <authorList>
            <person name="Wiegand S."/>
            <person name="Jogler M."/>
            <person name="Boedeker C."/>
            <person name="Pinto D."/>
            <person name="Vollmers J."/>
            <person name="Rivas-Marin E."/>
            <person name="Kohn T."/>
            <person name="Peeters S.H."/>
            <person name="Heuer A."/>
            <person name="Rast P."/>
            <person name="Oberbeckmann S."/>
            <person name="Bunk B."/>
            <person name="Jeske O."/>
            <person name="Meyerdierks A."/>
            <person name="Storesund J.E."/>
            <person name="Kallscheuer N."/>
            <person name="Luecker S."/>
            <person name="Lage O.M."/>
            <person name="Pohl T."/>
            <person name="Merkel B.J."/>
            <person name="Hornburger P."/>
            <person name="Mueller R.-W."/>
            <person name="Bruemmer F."/>
            <person name="Labrenz M."/>
            <person name="Spormann A.M."/>
            <person name="Op den Camp H."/>
            <person name="Overmann J."/>
            <person name="Amann R."/>
            <person name="Jetten M.S.M."/>
            <person name="Mascher T."/>
            <person name="Medema M.H."/>
            <person name="Devos D.P."/>
            <person name="Kaster A.-K."/>
            <person name="Ovreas L."/>
            <person name="Rohde M."/>
            <person name="Galperin M.Y."/>
            <person name="Jogler C."/>
        </authorList>
    </citation>
    <scope>NUCLEOTIDE SEQUENCE [LARGE SCALE GENOMIC DNA]</scope>
    <source>
        <strain evidence="6 7">FF011L</strain>
    </source>
</reference>
<dbReference type="PANTHER" id="PTHR42693">
    <property type="entry name" value="ARYLSULFATASE FAMILY MEMBER"/>
    <property type="match status" value="1"/>
</dbReference>
<keyword evidence="4" id="KW-0106">Calcium</keyword>
<evidence type="ECO:0000313" key="7">
    <source>
        <dbReference type="Proteomes" id="UP000320672"/>
    </source>
</evidence>
<evidence type="ECO:0000313" key="6">
    <source>
        <dbReference type="EMBL" id="QDS94378.1"/>
    </source>
</evidence>
<dbReference type="PANTHER" id="PTHR42693:SF53">
    <property type="entry name" value="ENDO-4-O-SULFATASE"/>
    <property type="match status" value="1"/>
</dbReference>
<dbReference type="InterPro" id="IPR013320">
    <property type="entry name" value="ConA-like_dom_sf"/>
</dbReference>
<keyword evidence="3 6" id="KW-0378">Hydrolase</keyword>
<dbReference type="Gene3D" id="3.30.1120.10">
    <property type="match status" value="1"/>
</dbReference>
<dbReference type="GO" id="GO:0004065">
    <property type="term" value="F:arylsulfatase activity"/>
    <property type="evidence" value="ECO:0007669"/>
    <property type="project" value="UniProtKB-EC"/>
</dbReference>
<protein>
    <submittedName>
        <fullName evidence="6">Arylsulfatase</fullName>
        <ecNumber evidence="6">3.1.6.1</ecNumber>
    </submittedName>
</protein>
<dbReference type="CDD" id="cd16025">
    <property type="entry name" value="PAS_like"/>
    <property type="match status" value="1"/>
</dbReference>
<dbReference type="AlphaFoldDB" id="A0A517MHL5"/>
<evidence type="ECO:0000256" key="3">
    <source>
        <dbReference type="ARBA" id="ARBA00022801"/>
    </source>
</evidence>
<accession>A0A517MHL5</accession>
<evidence type="ECO:0000259" key="5">
    <source>
        <dbReference type="Pfam" id="PF00884"/>
    </source>
</evidence>
<dbReference type="InterPro" id="IPR017850">
    <property type="entry name" value="Alkaline_phosphatase_core_sf"/>
</dbReference>
<sequence length="760" mass="84650">MFHFVAETQTDGLKSRNRHRTFSHRLRHRIAAPAISAVVALFTQTLTTTPLKAQAADRPNIIYIMADDMGYSDIGCYGSEIQTPNLDALAEKGIRFTQFYNTARCCPTRASLMTGLYPHQAGIGHMMEDRGFDGYRGELNRHCVTIPEALKSAGYRSYMSGKWHVTKTIAPSSFAEKHNWPLQRGFDQFYGTIHGAGSFFDPNTLTRGNDFISPFADPEYTAADREDETYYYTNAIADHAAGYVREHPSRSNPEPFFMYVSFTAAHWPMHALDKDIEKYKGKYDAGYAAVRNARYQRMIELGVIDKESTVNWAIPDDWMNEEEWEWDKRNMEVYAAMIDSMDRGIGRIVAALKETDQFDNTMICFFQDNGGCAENYGRGGQGGPRAKTPSLPPVPNQLIQPDMTPKQSRDGFPMRTGVGSLAGPADTAIGYGKAWATVSNTPFREYKHWVHEGGISTPLIVHWPSKINRPGSLENTPSHLVDLMATAIDVAEGTYPKTFHNQNPIKPLQGKSLVPLFTGGSIERDAIFWEHEGNRAVREGDFKLVAKGTKGEWELYNIALDRSEQNNLSAQNPQLVKELADLWQQYAERSDVLPVSPPRPGGHSQTMNRKQMRFHLKGKETLATSSAPFIPNRNLRVKVVADIQGDGSIIAQGGSSHGWGIYVQNGEVFFVVTRSGKRNILASGITPKGKTTIEAELPRQGPLRLRINEQNVPTNMRPGSLSEQPQDGLQVGQDTGGAVGNYKTPFPFSGTIDSVQIDLK</sequence>
<name>A0A517MHL5_9BACT</name>
<dbReference type="SUPFAM" id="SSF53649">
    <property type="entry name" value="Alkaline phosphatase-like"/>
    <property type="match status" value="1"/>
</dbReference>
<dbReference type="Proteomes" id="UP000320672">
    <property type="component" value="Chromosome"/>
</dbReference>
<dbReference type="EC" id="3.1.6.1" evidence="6"/>
<dbReference type="PROSITE" id="PS00149">
    <property type="entry name" value="SULFATASE_2"/>
    <property type="match status" value="1"/>
</dbReference>
<evidence type="ECO:0000256" key="1">
    <source>
        <dbReference type="ARBA" id="ARBA00008779"/>
    </source>
</evidence>
<feature type="domain" description="Sulfatase N-terminal" evidence="5">
    <location>
        <begin position="59"/>
        <end position="491"/>
    </location>
</feature>
<dbReference type="SUPFAM" id="SSF49899">
    <property type="entry name" value="Concanavalin A-like lectins/glucanases"/>
    <property type="match status" value="1"/>
</dbReference>
<dbReference type="GO" id="GO:0046872">
    <property type="term" value="F:metal ion binding"/>
    <property type="evidence" value="ECO:0007669"/>
    <property type="project" value="UniProtKB-KW"/>
</dbReference>
<dbReference type="KEGG" id="rml:FF011L_31570"/>
<dbReference type="InterPro" id="IPR050738">
    <property type="entry name" value="Sulfatase"/>
</dbReference>
<dbReference type="Gene3D" id="3.40.720.10">
    <property type="entry name" value="Alkaline Phosphatase, subunit A"/>
    <property type="match status" value="1"/>
</dbReference>
<proteinExistence type="inferred from homology"/>
<evidence type="ECO:0000256" key="4">
    <source>
        <dbReference type="ARBA" id="ARBA00022837"/>
    </source>
</evidence>
<comment type="similarity">
    <text evidence="1">Belongs to the sulfatase family.</text>
</comment>
<dbReference type="Pfam" id="PF00884">
    <property type="entry name" value="Sulfatase"/>
    <property type="match status" value="1"/>
</dbReference>
<evidence type="ECO:0000256" key="2">
    <source>
        <dbReference type="ARBA" id="ARBA00022723"/>
    </source>
</evidence>